<evidence type="ECO:0000256" key="4">
    <source>
        <dbReference type="ARBA" id="ARBA00023163"/>
    </source>
</evidence>
<feature type="non-terminal residue" evidence="7">
    <location>
        <position position="117"/>
    </location>
</feature>
<sequence>TAQGPRDRRVRLSIQIARKFFDLQEMLGFDKPSKTLDWLLTNSKAAIKDLVEMKLSCTGTVAKSLSSTSECEVLSGSNEATDIGDTQRKPPLMSVYKEKIGLLRRQRKAPFHLLSKE</sequence>
<gene>
    <name evidence="7" type="primary">CYC2b</name>
</gene>
<keyword evidence="2" id="KW-0805">Transcription regulation</keyword>
<keyword evidence="5" id="KW-0539">Nucleus</keyword>
<evidence type="ECO:0000256" key="3">
    <source>
        <dbReference type="ARBA" id="ARBA00023125"/>
    </source>
</evidence>
<evidence type="ECO:0000313" key="7">
    <source>
        <dbReference type="EMBL" id="AAX45198.1"/>
    </source>
</evidence>
<evidence type="ECO:0000256" key="5">
    <source>
        <dbReference type="ARBA" id="ARBA00023242"/>
    </source>
</evidence>
<dbReference type="PROSITE" id="PS51369">
    <property type="entry name" value="TCP"/>
    <property type="match status" value="1"/>
</dbReference>
<name>Q2TKS6_VIBPU</name>
<dbReference type="Pfam" id="PF03634">
    <property type="entry name" value="TCP"/>
    <property type="match status" value="1"/>
</dbReference>
<accession>Q2TKS6</accession>
<dbReference type="PANTHER" id="PTHR31072">
    <property type="entry name" value="TRANSCRIPTION FACTOR TCP4-RELATED"/>
    <property type="match status" value="1"/>
</dbReference>
<evidence type="ECO:0000256" key="1">
    <source>
        <dbReference type="ARBA" id="ARBA00004123"/>
    </source>
</evidence>
<evidence type="ECO:0000259" key="6">
    <source>
        <dbReference type="PROSITE" id="PS51369"/>
    </source>
</evidence>
<dbReference type="AlphaFoldDB" id="Q2TKS6"/>
<reference evidence="7" key="1">
    <citation type="submission" date="2004-12" db="EMBL/GenBank/DDBJ databases">
        <title>Duplications in CYC-like genes from Dipsacales correlate with floral form.</title>
        <authorList>
            <person name="Howarth D.G."/>
            <person name="Donoghue M.J."/>
        </authorList>
    </citation>
    <scope>NUCLEOTIDE SEQUENCE</scope>
</reference>
<feature type="domain" description="TCP" evidence="6">
    <location>
        <begin position="1"/>
        <end position="50"/>
    </location>
</feature>
<dbReference type="InterPro" id="IPR017887">
    <property type="entry name" value="TF_TCP_subgr"/>
</dbReference>
<comment type="subcellular location">
    <subcellularLocation>
        <location evidence="1">Nucleus</location>
    </subcellularLocation>
</comment>
<protein>
    <submittedName>
        <fullName evidence="7">CYCLOIDEA-like</fullName>
    </submittedName>
</protein>
<dbReference type="GO" id="GO:0003700">
    <property type="term" value="F:DNA-binding transcription factor activity"/>
    <property type="evidence" value="ECO:0007669"/>
    <property type="project" value="InterPro"/>
</dbReference>
<dbReference type="PANTHER" id="PTHR31072:SF224">
    <property type="entry name" value="TRANSCRIPTION FACTOR TCP1"/>
    <property type="match status" value="1"/>
</dbReference>
<keyword evidence="3" id="KW-0238">DNA-binding</keyword>
<organism evidence="7">
    <name type="scientific">Viburnum prunifolium</name>
    <name type="common">Blackhaw</name>
    <dbReference type="NCBI Taxonomy" id="237954"/>
    <lineage>
        <taxon>Eukaryota</taxon>
        <taxon>Viridiplantae</taxon>
        <taxon>Streptophyta</taxon>
        <taxon>Embryophyta</taxon>
        <taxon>Tracheophyta</taxon>
        <taxon>Spermatophyta</taxon>
        <taxon>Magnoliopsida</taxon>
        <taxon>eudicotyledons</taxon>
        <taxon>Gunneridae</taxon>
        <taxon>Pentapetalae</taxon>
        <taxon>asterids</taxon>
        <taxon>campanulids</taxon>
        <taxon>Dipsacales</taxon>
        <taxon>Adoxaceae</taxon>
        <taxon>Viburnum</taxon>
    </lineage>
</organism>
<dbReference type="GO" id="GO:0043565">
    <property type="term" value="F:sequence-specific DNA binding"/>
    <property type="evidence" value="ECO:0007669"/>
    <property type="project" value="TreeGrafter"/>
</dbReference>
<dbReference type="InterPro" id="IPR005333">
    <property type="entry name" value="Transcription_factor_TCP"/>
</dbReference>
<dbReference type="EMBL" id="AY851216">
    <property type="protein sequence ID" value="AAX45198.1"/>
    <property type="molecule type" value="Genomic_DNA"/>
</dbReference>
<feature type="non-terminal residue" evidence="7">
    <location>
        <position position="1"/>
    </location>
</feature>
<keyword evidence="4" id="KW-0804">Transcription</keyword>
<evidence type="ECO:0000256" key="2">
    <source>
        <dbReference type="ARBA" id="ARBA00023015"/>
    </source>
</evidence>
<proteinExistence type="predicted"/>
<dbReference type="GO" id="GO:0005634">
    <property type="term" value="C:nucleus"/>
    <property type="evidence" value="ECO:0007669"/>
    <property type="project" value="UniProtKB-SubCell"/>
</dbReference>
<dbReference type="GO" id="GO:2000032">
    <property type="term" value="P:regulation of secondary shoot formation"/>
    <property type="evidence" value="ECO:0007669"/>
    <property type="project" value="TreeGrafter"/>
</dbReference>